<feature type="compositionally biased region" description="Low complexity" evidence="1">
    <location>
        <begin position="104"/>
        <end position="120"/>
    </location>
</feature>
<evidence type="ECO:0000256" key="1">
    <source>
        <dbReference type="SAM" id="MobiDB-lite"/>
    </source>
</evidence>
<dbReference type="Proteomes" id="UP000323300">
    <property type="component" value="Unassembled WGS sequence"/>
</dbReference>
<dbReference type="AlphaFoldDB" id="A0A1I3Y3V0"/>
<gene>
    <name evidence="2" type="ORF">SAMN04488498_104187</name>
</gene>
<proteinExistence type="predicted"/>
<sequence>MRSQPACMAASWESRSSRMRKSWAPMRHRVSMRRSAGPCGATMRPAGWMRQESHPHHCRQKHGPRRAHRPCAVRHAGSGKKPGNPSAAAVIRPGLRSARRRRATGCGSRRPAAPRACGPPTSGHRLRCCGTPYRPRAPRRAARTAPRRHCPDRVSAPSPRRRLPRRKAQSRRSAAGCGAPRSPA</sequence>
<protein>
    <submittedName>
        <fullName evidence="2">Uncharacterized protein</fullName>
    </submittedName>
</protein>
<dbReference type="EMBL" id="FOSL01000004">
    <property type="protein sequence ID" value="SFK26528.1"/>
    <property type="molecule type" value="Genomic_DNA"/>
</dbReference>
<keyword evidence="3" id="KW-1185">Reference proteome</keyword>
<name>A0A1I3Y3V0_9HYPH</name>
<feature type="region of interest" description="Disordered" evidence="1">
    <location>
        <begin position="50"/>
        <end position="184"/>
    </location>
</feature>
<feature type="compositionally biased region" description="Basic residues" evidence="1">
    <location>
        <begin position="159"/>
        <end position="170"/>
    </location>
</feature>
<feature type="compositionally biased region" description="Basic residues" evidence="1">
    <location>
        <begin position="56"/>
        <end position="72"/>
    </location>
</feature>
<organism evidence="2 3">
    <name type="scientific">Neomesorhizobium albiziae</name>
    <dbReference type="NCBI Taxonomy" id="335020"/>
    <lineage>
        <taxon>Bacteria</taxon>
        <taxon>Pseudomonadati</taxon>
        <taxon>Pseudomonadota</taxon>
        <taxon>Alphaproteobacteria</taxon>
        <taxon>Hyphomicrobiales</taxon>
        <taxon>Phyllobacteriaceae</taxon>
        <taxon>Neomesorhizobium</taxon>
    </lineage>
</organism>
<evidence type="ECO:0000313" key="2">
    <source>
        <dbReference type="EMBL" id="SFK26528.1"/>
    </source>
</evidence>
<accession>A0A1I3Y3V0</accession>
<evidence type="ECO:0000313" key="3">
    <source>
        <dbReference type="Proteomes" id="UP000323300"/>
    </source>
</evidence>
<feature type="compositionally biased region" description="Basic residues" evidence="1">
    <location>
        <begin position="136"/>
        <end position="150"/>
    </location>
</feature>
<reference evidence="2 3" key="1">
    <citation type="submission" date="2016-10" db="EMBL/GenBank/DDBJ databases">
        <authorList>
            <person name="Varghese N."/>
            <person name="Submissions S."/>
        </authorList>
    </citation>
    <scope>NUCLEOTIDE SEQUENCE [LARGE SCALE GENOMIC DNA]</scope>
    <source>
        <strain evidence="2 3">DSM 21822</strain>
    </source>
</reference>